<accession>A0A5Q2FET0</accession>
<dbReference type="PANTHER" id="PTHR33406:SF13">
    <property type="entry name" value="MEMBRANE PROTEIN YDFJ"/>
    <property type="match status" value="1"/>
</dbReference>
<evidence type="ECO:0000256" key="1">
    <source>
        <dbReference type="ARBA" id="ARBA00004651"/>
    </source>
</evidence>
<dbReference type="KEGG" id="rain:Rai3103_05615"/>
<keyword evidence="3 7" id="KW-0812">Transmembrane</keyword>
<evidence type="ECO:0000256" key="5">
    <source>
        <dbReference type="ARBA" id="ARBA00023136"/>
    </source>
</evidence>
<dbReference type="EMBL" id="CP045725">
    <property type="protein sequence ID" value="QGF23225.1"/>
    <property type="molecule type" value="Genomic_DNA"/>
</dbReference>
<evidence type="ECO:0000259" key="8">
    <source>
        <dbReference type="PROSITE" id="PS50156"/>
    </source>
</evidence>
<feature type="transmembrane region" description="Helical" evidence="7">
    <location>
        <begin position="584"/>
        <end position="605"/>
    </location>
</feature>
<evidence type="ECO:0000313" key="9">
    <source>
        <dbReference type="EMBL" id="QGF23225.1"/>
    </source>
</evidence>
<sequence length="979" mass="102499">MSSVLYAIGRWCFRHGGRVLTGWLLVLLVTGGAAGVLYDKFDNSFDLPGTQSQQALDQLGMTFPEMSGASATMVVVAGPGRTLDDPQVRAAIERTTDEIGKLDFVRSAQSPYFEMMHGTISPDRGAGLSSIMLTVRMTDFTEQQKSALLAKADQLQAALPGSTVRLGGEAFNATIPHVGVVEMLGLGVALVVLVLTMGSLLAAGMPLVTALIGVGISMTLILGATGLATINSTTPMLALMLGLAVGIDYALFILSRHREQLGEGLGTEESAARAVATSGSAVVFAGLTVFIALIGLGVAGIPFLTTMGIAAAIAIAVTVAIALTLVPALAGLAGERMRPKHRRLTRRLTRRQARRQAAGTYSEDPHEAARLRMKAVAEGHGGGPSGWWVRTVTKVPALTIAVVVLVLGGLAIPARDMQLALPNAGQAKAGTPAREAFDLIRDHFGPGFNGPLVVTAQIVTSTDPLGVMDGLKKDIEAMPGVAVVAIATPNRTADTGIVQIFPTTGPDDPATEQLVHRIRAAAPDWKARYGTDTAVTGYTAVAIDVSQRLGAALLPFGIFVVGLSMVLLTMVFRSLVVPIKATVGYLLSVFACFGLTTLVFTHGVGAKLINVEVPGPLISFLPIITMGILFGLSMDYEVFLVSRMREDHVHGTPARAAVHTGFVGSAMVVVAAAVIMVSVFAFFVPTSDRGSMQPIAFALTVGVAMDAFLVRMTLVPAVMALLGERAWWLPHWLDARMPMLDVEGSDLARELALQHWPAPGEPTVLTAQGLVAGDLDRRLHAPVDIRLHPGDRLLVTGEPAERTALLLALAGRLRVAEGRARVGGRLLEHAGRVRRRVAYVSLWRSPEPAAELSRLVSAAGDPQHVIIVDDADMAADVRTRALLGALVRHSGSTVVIGALDEQGLAPILPFGTPHVAARPYGAGAAQPPSEGSPLLLAPAGPGPQAAPAAPESPGRPLPPTPPAVPSAEPMPVFQTGEAR</sequence>
<evidence type="ECO:0000256" key="7">
    <source>
        <dbReference type="SAM" id="Phobius"/>
    </source>
</evidence>
<dbReference type="Pfam" id="PF03176">
    <property type="entry name" value="MMPL"/>
    <property type="match status" value="2"/>
</dbReference>
<feature type="compositionally biased region" description="Pro residues" evidence="6">
    <location>
        <begin position="953"/>
        <end position="964"/>
    </location>
</feature>
<evidence type="ECO:0000256" key="6">
    <source>
        <dbReference type="SAM" id="MobiDB-lite"/>
    </source>
</evidence>
<feature type="transmembrane region" description="Helical" evidence="7">
    <location>
        <begin position="552"/>
        <end position="572"/>
    </location>
</feature>
<feature type="region of interest" description="Disordered" evidence="6">
    <location>
        <begin position="919"/>
        <end position="979"/>
    </location>
</feature>
<dbReference type="RefSeq" id="WP_153571753.1">
    <property type="nucleotide sequence ID" value="NZ_CP045725.1"/>
</dbReference>
<dbReference type="InterPro" id="IPR050545">
    <property type="entry name" value="Mycobact_MmpL"/>
</dbReference>
<keyword evidence="4 7" id="KW-1133">Transmembrane helix</keyword>
<feature type="domain" description="SSD" evidence="8">
    <location>
        <begin position="200"/>
        <end position="332"/>
    </location>
</feature>
<dbReference type="Proteomes" id="UP000386847">
    <property type="component" value="Chromosome"/>
</dbReference>
<feature type="transmembrane region" description="Helical" evidence="7">
    <location>
        <begin position="210"/>
        <end position="230"/>
    </location>
</feature>
<dbReference type="PANTHER" id="PTHR33406">
    <property type="entry name" value="MEMBRANE PROTEIN MJ1562-RELATED"/>
    <property type="match status" value="1"/>
</dbReference>
<feature type="transmembrane region" description="Helical" evidence="7">
    <location>
        <begin position="309"/>
        <end position="333"/>
    </location>
</feature>
<dbReference type="AlphaFoldDB" id="A0A5Q2FET0"/>
<evidence type="ECO:0000256" key="3">
    <source>
        <dbReference type="ARBA" id="ARBA00022692"/>
    </source>
</evidence>
<proteinExistence type="predicted"/>
<feature type="transmembrane region" description="Helical" evidence="7">
    <location>
        <begin position="695"/>
        <end position="722"/>
    </location>
</feature>
<comment type="subcellular location">
    <subcellularLocation>
        <location evidence="1">Cell membrane</location>
        <topology evidence="1">Multi-pass membrane protein</topology>
    </subcellularLocation>
</comment>
<organism evidence="9 10">
    <name type="scientific">Raineyella fluvialis</name>
    <dbReference type="NCBI Taxonomy" id="2662261"/>
    <lineage>
        <taxon>Bacteria</taxon>
        <taxon>Bacillati</taxon>
        <taxon>Actinomycetota</taxon>
        <taxon>Actinomycetes</taxon>
        <taxon>Propionibacteriales</taxon>
        <taxon>Propionibacteriaceae</taxon>
        <taxon>Raineyella</taxon>
    </lineage>
</organism>
<keyword evidence="5 7" id="KW-0472">Membrane</keyword>
<gene>
    <name evidence="9" type="ORF">Rai3103_05615</name>
</gene>
<feature type="transmembrane region" description="Helical" evidence="7">
    <location>
        <begin position="20"/>
        <end position="38"/>
    </location>
</feature>
<feature type="transmembrane region" description="Helical" evidence="7">
    <location>
        <begin position="236"/>
        <end position="254"/>
    </location>
</feature>
<feature type="compositionally biased region" description="Low complexity" evidence="6">
    <location>
        <begin position="933"/>
        <end position="952"/>
    </location>
</feature>
<evidence type="ECO:0000256" key="2">
    <source>
        <dbReference type="ARBA" id="ARBA00022475"/>
    </source>
</evidence>
<dbReference type="PROSITE" id="PS50156">
    <property type="entry name" value="SSD"/>
    <property type="match status" value="1"/>
</dbReference>
<dbReference type="InterPro" id="IPR000731">
    <property type="entry name" value="SSD"/>
</dbReference>
<evidence type="ECO:0000256" key="4">
    <source>
        <dbReference type="ARBA" id="ARBA00022989"/>
    </source>
</evidence>
<feature type="transmembrane region" description="Helical" evidence="7">
    <location>
        <begin position="395"/>
        <end position="414"/>
    </location>
</feature>
<feature type="transmembrane region" description="Helical" evidence="7">
    <location>
        <begin position="617"/>
        <end position="641"/>
    </location>
</feature>
<keyword evidence="10" id="KW-1185">Reference proteome</keyword>
<dbReference type="Gene3D" id="1.20.1640.10">
    <property type="entry name" value="Multidrug efflux transporter AcrB transmembrane domain"/>
    <property type="match status" value="2"/>
</dbReference>
<feature type="transmembrane region" description="Helical" evidence="7">
    <location>
        <begin position="183"/>
        <end position="203"/>
    </location>
</feature>
<dbReference type="InterPro" id="IPR004869">
    <property type="entry name" value="MMPL_dom"/>
</dbReference>
<feature type="region of interest" description="Disordered" evidence="6">
    <location>
        <begin position="340"/>
        <end position="366"/>
    </location>
</feature>
<name>A0A5Q2FET0_9ACTN</name>
<reference evidence="9 10" key="1">
    <citation type="submission" date="2019-10" db="EMBL/GenBank/DDBJ databases">
        <title>Genomic analysis of Raineyella sp. CBA3103.</title>
        <authorList>
            <person name="Roh S.W."/>
        </authorList>
    </citation>
    <scope>NUCLEOTIDE SEQUENCE [LARGE SCALE GENOMIC DNA]</scope>
    <source>
        <strain evidence="9 10">CBA3103</strain>
    </source>
</reference>
<feature type="transmembrane region" description="Helical" evidence="7">
    <location>
        <begin position="662"/>
        <end position="683"/>
    </location>
</feature>
<dbReference type="GO" id="GO:0005886">
    <property type="term" value="C:plasma membrane"/>
    <property type="evidence" value="ECO:0007669"/>
    <property type="project" value="UniProtKB-SubCell"/>
</dbReference>
<protein>
    <submittedName>
        <fullName evidence="9">MMPL family transporter</fullName>
    </submittedName>
</protein>
<feature type="compositionally biased region" description="Basic residues" evidence="6">
    <location>
        <begin position="340"/>
        <end position="354"/>
    </location>
</feature>
<evidence type="ECO:0000313" key="10">
    <source>
        <dbReference type="Proteomes" id="UP000386847"/>
    </source>
</evidence>
<dbReference type="SUPFAM" id="SSF82866">
    <property type="entry name" value="Multidrug efflux transporter AcrB transmembrane domain"/>
    <property type="match status" value="2"/>
</dbReference>
<keyword evidence="2" id="KW-1003">Cell membrane</keyword>
<feature type="transmembrane region" description="Helical" evidence="7">
    <location>
        <begin position="275"/>
        <end position="303"/>
    </location>
</feature>